<protein>
    <recommendedName>
        <fullName evidence="3">STAS/SEC14 domain-containing protein</fullName>
    </recommendedName>
</protein>
<reference evidence="1 2" key="1">
    <citation type="journal article" date="2013" name="Genome Announc.">
        <title>Draft Genome Sequence of Strain JLT2015T, Belonging to the Family Sphingomonadaceae of the Alphaproteobacteria.</title>
        <authorList>
            <person name="Tang K."/>
            <person name="Liu K."/>
            <person name="Li S."/>
            <person name="Jiao N."/>
        </authorList>
    </citation>
    <scope>NUCLEOTIDE SEQUENCE [LARGE SCALE GENOMIC DNA]</scope>
    <source>
        <strain evidence="1 2">JLT2015</strain>
    </source>
</reference>
<dbReference type="OrthoDB" id="7619266at2"/>
<accession>M2U230</accession>
<evidence type="ECO:0008006" key="3">
    <source>
        <dbReference type="Google" id="ProtNLM"/>
    </source>
</evidence>
<dbReference type="Gene3D" id="3.40.50.10600">
    <property type="entry name" value="SpoIIaa-like domains"/>
    <property type="match status" value="1"/>
</dbReference>
<dbReference type="EMBL" id="AMRV01000010">
    <property type="protein sequence ID" value="EMD82052.1"/>
    <property type="molecule type" value="Genomic_DNA"/>
</dbReference>
<sequence>MLSYEPVGKEGYAVLTISGRVSATDFDGIRPQIERDIETHGKIRLLEKVESFSGMDPMAFVKDVQFGLPLINKISHVAVVAEPAWMRVSTDLFGGLFPGKVKSFEPETEEAAKIWLTKVS</sequence>
<dbReference type="RefSeq" id="WP_008603479.1">
    <property type="nucleotide sequence ID" value="NZ_AMRV01000010.1"/>
</dbReference>
<dbReference type="InterPro" id="IPR036513">
    <property type="entry name" value="STAS_dom_sf"/>
</dbReference>
<dbReference type="SUPFAM" id="SSF52091">
    <property type="entry name" value="SpoIIaa-like"/>
    <property type="match status" value="1"/>
</dbReference>
<comment type="caution">
    <text evidence="1">The sequence shown here is derived from an EMBL/GenBank/DDBJ whole genome shotgun (WGS) entry which is preliminary data.</text>
</comment>
<evidence type="ECO:0000313" key="2">
    <source>
        <dbReference type="Proteomes" id="UP000011717"/>
    </source>
</evidence>
<dbReference type="Pfam" id="PF11964">
    <property type="entry name" value="SpoIIAA-like"/>
    <property type="match status" value="1"/>
</dbReference>
<gene>
    <name evidence="1" type="ORF">C725_2540</name>
</gene>
<keyword evidence="2" id="KW-1185">Reference proteome</keyword>
<proteinExistence type="predicted"/>
<evidence type="ECO:0000313" key="1">
    <source>
        <dbReference type="EMBL" id="EMD82052.1"/>
    </source>
</evidence>
<dbReference type="InterPro" id="IPR038396">
    <property type="entry name" value="SpoIIAA-like_sf"/>
</dbReference>
<dbReference type="InterPro" id="IPR021866">
    <property type="entry name" value="SpoIIAA-like"/>
</dbReference>
<organism evidence="1 2">
    <name type="scientific">Pacificimonas flava</name>
    <dbReference type="NCBI Taxonomy" id="1234595"/>
    <lineage>
        <taxon>Bacteria</taxon>
        <taxon>Pseudomonadati</taxon>
        <taxon>Pseudomonadota</taxon>
        <taxon>Alphaproteobacteria</taxon>
        <taxon>Sphingomonadales</taxon>
        <taxon>Sphingosinicellaceae</taxon>
        <taxon>Pacificimonas</taxon>
    </lineage>
</organism>
<dbReference type="AlphaFoldDB" id="M2U230"/>
<dbReference type="Proteomes" id="UP000011717">
    <property type="component" value="Unassembled WGS sequence"/>
</dbReference>
<name>M2U230_9SPHN</name>